<dbReference type="Gene3D" id="3.20.20.60">
    <property type="entry name" value="Phosphoenolpyruvate-binding domains"/>
    <property type="match status" value="1"/>
</dbReference>
<keyword evidence="6" id="KW-1185">Reference proteome</keyword>
<dbReference type="EMBL" id="RCCE01000001">
    <property type="protein sequence ID" value="RLJ59818.1"/>
    <property type="molecule type" value="Genomic_DNA"/>
</dbReference>
<proteinExistence type="inferred from homology"/>
<name>A0A497WSI7_9RHOB</name>
<dbReference type="InterPro" id="IPR015813">
    <property type="entry name" value="Pyrv/PenolPyrv_kinase-like_dom"/>
</dbReference>
<comment type="caution">
    <text evidence="5">The sequence shown here is derived from an EMBL/GenBank/DDBJ whole genome shotgun (WGS) entry which is preliminary data.</text>
</comment>
<dbReference type="PANTHER" id="PTHR30502:SF0">
    <property type="entry name" value="PHOSPHOENOLPYRUVATE CARBOXYLASE FAMILY PROTEIN"/>
    <property type="match status" value="1"/>
</dbReference>
<protein>
    <submittedName>
        <fullName evidence="5">2,4-dihydroxyhept-2-enedioate aldolase</fullName>
    </submittedName>
</protein>
<dbReference type="RefSeq" id="WP_121020498.1">
    <property type="nucleotide sequence ID" value="NZ_RCCE01000001.1"/>
</dbReference>
<gene>
    <name evidence="5" type="ORF">BCF46_0007</name>
</gene>
<dbReference type="InterPro" id="IPR040442">
    <property type="entry name" value="Pyrv_kinase-like_dom_sf"/>
</dbReference>
<dbReference type="PANTHER" id="PTHR30502">
    <property type="entry name" value="2-KETO-3-DEOXY-L-RHAMNONATE ALDOLASE"/>
    <property type="match status" value="1"/>
</dbReference>
<evidence type="ECO:0000313" key="6">
    <source>
        <dbReference type="Proteomes" id="UP000269157"/>
    </source>
</evidence>
<comment type="similarity">
    <text evidence="1">Belongs to the HpcH/HpaI aldolase family.</text>
</comment>
<dbReference type="Proteomes" id="UP000269157">
    <property type="component" value="Unassembled WGS sequence"/>
</dbReference>
<keyword evidence="3" id="KW-0456">Lyase</keyword>
<accession>A0A497WSI7</accession>
<evidence type="ECO:0000259" key="4">
    <source>
        <dbReference type="Pfam" id="PF03328"/>
    </source>
</evidence>
<feature type="domain" description="HpcH/HpaI aldolase/citrate lyase" evidence="4">
    <location>
        <begin position="14"/>
        <end position="239"/>
    </location>
</feature>
<evidence type="ECO:0000256" key="3">
    <source>
        <dbReference type="ARBA" id="ARBA00023239"/>
    </source>
</evidence>
<sequence length="254" mass="26864">MASLKSRLQAGSVQHGVWLGLGSAAVAEIATTAGFDWCLIDGEHGPYDIAAVADQARVLGPEACVRVPKAEDWMIKQVLDLGCHTVVVPMVDTPEQAHEMACAMRYPSKEFPQGTRGIASSLVRASGYNHDTDYVTQANDRVCLFVQIESVTALENLDAICAVEGVDGAFIGPADLAASMGYLHDLDAPEVQAAIDNALRRIVASGKIAGAFSFKPDRAAHYVEMGATMVAVASDVALLSGALRDCTKGFRPDT</sequence>
<dbReference type="GO" id="GO:0005737">
    <property type="term" value="C:cytoplasm"/>
    <property type="evidence" value="ECO:0007669"/>
    <property type="project" value="TreeGrafter"/>
</dbReference>
<dbReference type="SUPFAM" id="SSF51621">
    <property type="entry name" value="Phosphoenolpyruvate/pyruvate domain"/>
    <property type="match status" value="1"/>
</dbReference>
<dbReference type="AlphaFoldDB" id="A0A497WSI7"/>
<dbReference type="GO" id="GO:0016832">
    <property type="term" value="F:aldehyde-lyase activity"/>
    <property type="evidence" value="ECO:0007669"/>
    <property type="project" value="TreeGrafter"/>
</dbReference>
<dbReference type="InterPro" id="IPR005000">
    <property type="entry name" value="Aldolase/citrate-lyase_domain"/>
</dbReference>
<organism evidence="5 6">
    <name type="scientific">Litoreibacter meonggei</name>
    <dbReference type="NCBI Taxonomy" id="1049199"/>
    <lineage>
        <taxon>Bacteria</taxon>
        <taxon>Pseudomonadati</taxon>
        <taxon>Pseudomonadota</taxon>
        <taxon>Alphaproteobacteria</taxon>
        <taxon>Rhodobacterales</taxon>
        <taxon>Roseobacteraceae</taxon>
        <taxon>Litoreibacter</taxon>
    </lineage>
</organism>
<evidence type="ECO:0000256" key="1">
    <source>
        <dbReference type="ARBA" id="ARBA00005568"/>
    </source>
</evidence>
<evidence type="ECO:0000313" key="5">
    <source>
        <dbReference type="EMBL" id="RLJ59818.1"/>
    </source>
</evidence>
<dbReference type="GO" id="GO:0046872">
    <property type="term" value="F:metal ion binding"/>
    <property type="evidence" value="ECO:0007669"/>
    <property type="project" value="UniProtKB-KW"/>
</dbReference>
<dbReference type="OrthoDB" id="9802624at2"/>
<dbReference type="Pfam" id="PF03328">
    <property type="entry name" value="HpcH_HpaI"/>
    <property type="match status" value="1"/>
</dbReference>
<keyword evidence="2" id="KW-0479">Metal-binding</keyword>
<reference evidence="5 6" key="1">
    <citation type="submission" date="2018-10" db="EMBL/GenBank/DDBJ databases">
        <title>Genomic Encyclopedia of Archaeal and Bacterial Type Strains, Phase II (KMG-II): from individual species to whole genera.</title>
        <authorList>
            <person name="Goeker M."/>
        </authorList>
    </citation>
    <scope>NUCLEOTIDE SEQUENCE [LARGE SCALE GENOMIC DNA]</scope>
    <source>
        <strain evidence="5 6">DSM 29466</strain>
    </source>
</reference>
<dbReference type="InterPro" id="IPR050251">
    <property type="entry name" value="HpcH-HpaI_aldolase"/>
</dbReference>
<evidence type="ECO:0000256" key="2">
    <source>
        <dbReference type="ARBA" id="ARBA00022723"/>
    </source>
</evidence>